<dbReference type="PANTHER" id="PTHR45436:SF15">
    <property type="entry name" value="SENSOR HISTIDINE KINASE CUSS"/>
    <property type="match status" value="1"/>
</dbReference>
<evidence type="ECO:0000313" key="15">
    <source>
        <dbReference type="Proteomes" id="UP001219862"/>
    </source>
</evidence>
<dbReference type="Gene3D" id="1.10.287.130">
    <property type="match status" value="1"/>
</dbReference>
<dbReference type="PRINTS" id="PR00344">
    <property type="entry name" value="BCTRLSENSOR"/>
</dbReference>
<accession>A0ABT5KRV7</accession>
<dbReference type="SUPFAM" id="SSF47384">
    <property type="entry name" value="Homodimeric domain of signal transducing histidine kinase"/>
    <property type="match status" value="1"/>
</dbReference>
<comment type="subcellular location">
    <subcellularLocation>
        <location evidence="2">Membrane</location>
        <topology evidence="2">Multi-pass membrane protein</topology>
    </subcellularLocation>
</comment>
<evidence type="ECO:0000256" key="10">
    <source>
        <dbReference type="ARBA" id="ARBA00023136"/>
    </source>
</evidence>
<dbReference type="GO" id="GO:0005524">
    <property type="term" value="F:ATP binding"/>
    <property type="evidence" value="ECO:0007669"/>
    <property type="project" value="UniProtKB-KW"/>
</dbReference>
<evidence type="ECO:0000256" key="7">
    <source>
        <dbReference type="ARBA" id="ARBA00022777"/>
    </source>
</evidence>
<evidence type="ECO:0000259" key="13">
    <source>
        <dbReference type="PROSITE" id="PS50885"/>
    </source>
</evidence>
<dbReference type="InterPro" id="IPR003594">
    <property type="entry name" value="HATPase_dom"/>
</dbReference>
<keyword evidence="4" id="KW-0597">Phosphoprotein</keyword>
<dbReference type="CDD" id="cd00075">
    <property type="entry name" value="HATPase"/>
    <property type="match status" value="1"/>
</dbReference>
<feature type="transmembrane region" description="Helical" evidence="11">
    <location>
        <begin position="131"/>
        <end position="154"/>
    </location>
</feature>
<dbReference type="InterPro" id="IPR004358">
    <property type="entry name" value="Sig_transdc_His_kin-like_C"/>
</dbReference>
<gene>
    <name evidence="14" type="ORF">PRZ01_08205</name>
</gene>
<keyword evidence="8 11" id="KW-1133">Transmembrane helix</keyword>
<dbReference type="EMBL" id="JAQQXS010000006">
    <property type="protein sequence ID" value="MDC8785170.1"/>
    <property type="molecule type" value="Genomic_DNA"/>
</dbReference>
<proteinExistence type="predicted"/>
<dbReference type="CDD" id="cd00082">
    <property type="entry name" value="HisKA"/>
    <property type="match status" value="1"/>
</dbReference>
<protein>
    <recommendedName>
        <fullName evidence="3">histidine kinase</fullName>
        <ecNumber evidence="3">2.7.13.3</ecNumber>
    </recommendedName>
</protein>
<evidence type="ECO:0000256" key="1">
    <source>
        <dbReference type="ARBA" id="ARBA00000085"/>
    </source>
</evidence>
<dbReference type="PROSITE" id="PS50885">
    <property type="entry name" value="HAMP"/>
    <property type="match status" value="1"/>
</dbReference>
<keyword evidence="14" id="KW-0547">Nucleotide-binding</keyword>
<dbReference type="EC" id="2.7.13.3" evidence="3"/>
<dbReference type="Gene3D" id="3.30.565.10">
    <property type="entry name" value="Histidine kinase-like ATPase, C-terminal domain"/>
    <property type="match status" value="1"/>
</dbReference>
<dbReference type="SMART" id="SM00388">
    <property type="entry name" value="HisKA"/>
    <property type="match status" value="1"/>
</dbReference>
<dbReference type="InterPro" id="IPR005467">
    <property type="entry name" value="His_kinase_dom"/>
</dbReference>
<comment type="caution">
    <text evidence="14">The sequence shown here is derived from an EMBL/GenBank/DDBJ whole genome shotgun (WGS) entry which is preliminary data.</text>
</comment>
<feature type="domain" description="HAMP" evidence="13">
    <location>
        <begin position="155"/>
        <end position="207"/>
    </location>
</feature>
<evidence type="ECO:0000256" key="5">
    <source>
        <dbReference type="ARBA" id="ARBA00022679"/>
    </source>
</evidence>
<organism evidence="14 15">
    <name type="scientific">Roseateles koreensis</name>
    <dbReference type="NCBI Taxonomy" id="2987526"/>
    <lineage>
        <taxon>Bacteria</taxon>
        <taxon>Pseudomonadati</taxon>
        <taxon>Pseudomonadota</taxon>
        <taxon>Betaproteobacteria</taxon>
        <taxon>Burkholderiales</taxon>
        <taxon>Sphaerotilaceae</taxon>
        <taxon>Roseateles</taxon>
    </lineage>
</organism>
<comment type="catalytic activity">
    <reaction evidence="1">
        <text>ATP + protein L-histidine = ADP + protein N-phospho-L-histidine.</text>
        <dbReference type="EC" id="2.7.13.3"/>
    </reaction>
</comment>
<evidence type="ECO:0000259" key="12">
    <source>
        <dbReference type="PROSITE" id="PS50109"/>
    </source>
</evidence>
<dbReference type="Pfam" id="PF00512">
    <property type="entry name" value="HisKA"/>
    <property type="match status" value="1"/>
</dbReference>
<feature type="domain" description="Histidine kinase" evidence="12">
    <location>
        <begin position="215"/>
        <end position="431"/>
    </location>
</feature>
<keyword evidence="14" id="KW-0067">ATP-binding</keyword>
<sequence>MIVLLLVALGVSALIQGVSAYRTALNETDQIFDYQMLQMAFSLRGGVGRGTVTVPLAQNQSFDFLVQVWSIDGASVFRSPGEFLLPQRALLGFSEVSQGDKRYRIFSLQTPFEVVQVAQDLAVRHRMAGQLAWRTVLPIAWMWPILALLVWWVVSHALTPVSRVSAQLAQRGADDLAPIPADDLPDELQPLLASFNALLVRVSQAFSAQQRFVADAAHELRSPLAALKLQWQALHRADDADARALAIQRLGQGIDRASRLAEQMLQLARQDSPAAKALAPTRVQLGALCREAVVEASDAAQRRSIDLGVSECDAAEVMGQADALQVLVRNLLDNAIKYTPPGGRVDVSLTRQPDGSYCLAIDDSGPGIAADERARVFDPFYRGEGLSNTAGSGLGLAIVKSIVQAHGGQIQLLSSAQLGGLGVRVTLPSIPPTPS</sequence>
<evidence type="ECO:0000256" key="2">
    <source>
        <dbReference type="ARBA" id="ARBA00004141"/>
    </source>
</evidence>
<dbReference type="RefSeq" id="WP_273596282.1">
    <property type="nucleotide sequence ID" value="NZ_JAQQXS010000006.1"/>
</dbReference>
<keyword evidence="9" id="KW-0902">Two-component regulatory system</keyword>
<evidence type="ECO:0000256" key="6">
    <source>
        <dbReference type="ARBA" id="ARBA00022692"/>
    </source>
</evidence>
<evidence type="ECO:0000256" key="9">
    <source>
        <dbReference type="ARBA" id="ARBA00023012"/>
    </source>
</evidence>
<name>A0ABT5KRV7_9BURK</name>
<dbReference type="SMART" id="SM00387">
    <property type="entry name" value="HATPase_c"/>
    <property type="match status" value="1"/>
</dbReference>
<dbReference type="InterPro" id="IPR003660">
    <property type="entry name" value="HAMP_dom"/>
</dbReference>
<keyword evidence="7" id="KW-0418">Kinase</keyword>
<evidence type="ECO:0000256" key="3">
    <source>
        <dbReference type="ARBA" id="ARBA00012438"/>
    </source>
</evidence>
<evidence type="ECO:0000256" key="4">
    <source>
        <dbReference type="ARBA" id="ARBA00022553"/>
    </source>
</evidence>
<keyword evidence="15" id="KW-1185">Reference proteome</keyword>
<dbReference type="InterPro" id="IPR013727">
    <property type="entry name" value="2CSK_N"/>
</dbReference>
<evidence type="ECO:0000256" key="8">
    <source>
        <dbReference type="ARBA" id="ARBA00022989"/>
    </source>
</evidence>
<dbReference type="InterPro" id="IPR036097">
    <property type="entry name" value="HisK_dim/P_sf"/>
</dbReference>
<evidence type="ECO:0000313" key="14">
    <source>
        <dbReference type="EMBL" id="MDC8785170.1"/>
    </source>
</evidence>
<evidence type="ECO:0000256" key="11">
    <source>
        <dbReference type="SAM" id="Phobius"/>
    </source>
</evidence>
<reference evidence="14 15" key="1">
    <citation type="submission" date="2022-10" db="EMBL/GenBank/DDBJ databases">
        <title>paucibacter sp. hw8 Genome sequencing.</title>
        <authorList>
            <person name="Park S."/>
        </authorList>
    </citation>
    <scope>NUCLEOTIDE SEQUENCE [LARGE SCALE GENOMIC DNA]</scope>
    <source>
        <strain evidence="15">hw8</strain>
    </source>
</reference>
<dbReference type="InterPro" id="IPR050428">
    <property type="entry name" value="TCS_sensor_his_kinase"/>
</dbReference>
<dbReference type="PROSITE" id="PS50109">
    <property type="entry name" value="HIS_KIN"/>
    <property type="match status" value="1"/>
</dbReference>
<dbReference type="SUPFAM" id="SSF55874">
    <property type="entry name" value="ATPase domain of HSP90 chaperone/DNA topoisomerase II/histidine kinase"/>
    <property type="match status" value="1"/>
</dbReference>
<dbReference type="Proteomes" id="UP001219862">
    <property type="component" value="Unassembled WGS sequence"/>
</dbReference>
<keyword evidence="10 11" id="KW-0472">Membrane</keyword>
<dbReference type="Pfam" id="PF02518">
    <property type="entry name" value="HATPase_c"/>
    <property type="match status" value="1"/>
</dbReference>
<keyword evidence="5" id="KW-0808">Transferase</keyword>
<dbReference type="Pfam" id="PF08521">
    <property type="entry name" value="2CSK_N"/>
    <property type="match status" value="1"/>
</dbReference>
<keyword evidence="6 11" id="KW-0812">Transmembrane</keyword>
<dbReference type="InterPro" id="IPR003661">
    <property type="entry name" value="HisK_dim/P_dom"/>
</dbReference>
<dbReference type="InterPro" id="IPR036890">
    <property type="entry name" value="HATPase_C_sf"/>
</dbReference>
<dbReference type="PANTHER" id="PTHR45436">
    <property type="entry name" value="SENSOR HISTIDINE KINASE YKOH"/>
    <property type="match status" value="1"/>
</dbReference>